<dbReference type="AlphaFoldDB" id="A0A1W2B8A6"/>
<proteinExistence type="predicted"/>
<gene>
    <name evidence="1" type="ORF">SAMN02746065_107109</name>
</gene>
<protein>
    <recommendedName>
        <fullName evidence="3">Broad specificity phosphatase PhoE</fullName>
    </recommendedName>
</protein>
<keyword evidence="2" id="KW-1185">Reference proteome</keyword>
<dbReference type="OrthoDB" id="191478at2"/>
<reference evidence="1 2" key="1">
    <citation type="submission" date="2017-04" db="EMBL/GenBank/DDBJ databases">
        <authorList>
            <person name="Afonso C.L."/>
            <person name="Miller P.J."/>
            <person name="Scott M.A."/>
            <person name="Spackman E."/>
            <person name="Goraichik I."/>
            <person name="Dimitrov K.M."/>
            <person name="Suarez D.L."/>
            <person name="Swayne D.E."/>
        </authorList>
    </citation>
    <scope>NUCLEOTIDE SEQUENCE [LARGE SCALE GENOMIC DNA]</scope>
    <source>
        <strain evidence="1 2">DSM 3385</strain>
    </source>
</reference>
<dbReference type="SUPFAM" id="SSF53254">
    <property type="entry name" value="Phosphoglycerate mutase-like"/>
    <property type="match status" value="1"/>
</dbReference>
<dbReference type="RefSeq" id="WP_084068329.1">
    <property type="nucleotide sequence ID" value="NZ_FWXY01000007.1"/>
</dbReference>
<dbReference type="EMBL" id="FWXY01000007">
    <property type="protein sequence ID" value="SMC69217.1"/>
    <property type="molecule type" value="Genomic_DNA"/>
</dbReference>
<accession>A0A1W2B8A6</accession>
<sequence>MRPKDVMRHKETLETITRLMDDGIEKMAVIMRHSHRHFGEDSAREPFLGLTEKGKAHAFELGTWLPLALQPHFFSSFFGRCIETAFVMDKGYIKAHDIFSDHNILAEELAPFYVKDLTKAIALMSQVGTPAFLRSWFNFEIDDTIMCNPEETANTIAGFLVDRLNSISPGEMAVCVSHDWNLFPLKEFKLGLSHEEHGTVGFMEGLVVYEKGGKHYMKNYQSNPVLLQIPRDDHP</sequence>
<name>A0A1W2B8A6_9BACT</name>
<evidence type="ECO:0000313" key="1">
    <source>
        <dbReference type="EMBL" id="SMC69217.1"/>
    </source>
</evidence>
<organism evidence="1 2">
    <name type="scientific">Desulfocicer vacuolatum DSM 3385</name>
    <dbReference type="NCBI Taxonomy" id="1121400"/>
    <lineage>
        <taxon>Bacteria</taxon>
        <taxon>Pseudomonadati</taxon>
        <taxon>Thermodesulfobacteriota</taxon>
        <taxon>Desulfobacteria</taxon>
        <taxon>Desulfobacterales</taxon>
        <taxon>Desulfobacteraceae</taxon>
        <taxon>Desulfocicer</taxon>
    </lineage>
</organism>
<dbReference type="InterPro" id="IPR029033">
    <property type="entry name" value="His_PPase_superfam"/>
</dbReference>
<evidence type="ECO:0000313" key="2">
    <source>
        <dbReference type="Proteomes" id="UP000192418"/>
    </source>
</evidence>
<dbReference type="Proteomes" id="UP000192418">
    <property type="component" value="Unassembled WGS sequence"/>
</dbReference>
<dbReference type="STRING" id="1121400.SAMN02746065_107109"/>
<evidence type="ECO:0008006" key="3">
    <source>
        <dbReference type="Google" id="ProtNLM"/>
    </source>
</evidence>
<dbReference type="Gene3D" id="3.40.50.1240">
    <property type="entry name" value="Phosphoglycerate mutase-like"/>
    <property type="match status" value="1"/>
</dbReference>